<evidence type="ECO:0000313" key="3">
    <source>
        <dbReference type="Proteomes" id="UP000566819"/>
    </source>
</evidence>
<organism evidence="2 3">
    <name type="scientific">Cudoniella acicularis</name>
    <dbReference type="NCBI Taxonomy" id="354080"/>
    <lineage>
        <taxon>Eukaryota</taxon>
        <taxon>Fungi</taxon>
        <taxon>Dikarya</taxon>
        <taxon>Ascomycota</taxon>
        <taxon>Pezizomycotina</taxon>
        <taxon>Leotiomycetes</taxon>
        <taxon>Helotiales</taxon>
        <taxon>Tricladiaceae</taxon>
        <taxon>Cudoniella</taxon>
    </lineage>
</organism>
<keyword evidence="3" id="KW-1185">Reference proteome</keyword>
<dbReference type="PANTHER" id="PTHR21310:SF15">
    <property type="entry name" value="AMINOGLYCOSIDE PHOSPHOTRANSFERASE DOMAIN-CONTAINING PROTEIN"/>
    <property type="match status" value="1"/>
</dbReference>
<dbReference type="InterPro" id="IPR051678">
    <property type="entry name" value="AGP_Transferase"/>
</dbReference>
<name>A0A8H4W2L2_9HELO</name>
<feature type="domain" description="Aminoglycoside phosphotransferase" evidence="1">
    <location>
        <begin position="168"/>
        <end position="305"/>
    </location>
</feature>
<proteinExistence type="predicted"/>
<dbReference type="EMBL" id="JAAMPI010000773">
    <property type="protein sequence ID" value="KAF4628709.1"/>
    <property type="molecule type" value="Genomic_DNA"/>
</dbReference>
<gene>
    <name evidence="2" type="ORF">G7Y89_g9441</name>
</gene>
<dbReference type="PANTHER" id="PTHR21310">
    <property type="entry name" value="AMINOGLYCOSIDE PHOSPHOTRANSFERASE-RELATED-RELATED"/>
    <property type="match status" value="1"/>
</dbReference>
<protein>
    <recommendedName>
        <fullName evidence="1">Aminoglycoside phosphotransferase domain-containing protein</fullName>
    </recommendedName>
</protein>
<evidence type="ECO:0000259" key="1">
    <source>
        <dbReference type="Pfam" id="PF01636"/>
    </source>
</evidence>
<dbReference type="InterPro" id="IPR011009">
    <property type="entry name" value="Kinase-like_dom_sf"/>
</dbReference>
<evidence type="ECO:0000313" key="2">
    <source>
        <dbReference type="EMBL" id="KAF4628709.1"/>
    </source>
</evidence>
<dbReference type="OrthoDB" id="5404599at2759"/>
<sequence>MDEHQYDDFQPKREFDPLAHETELDWETYRAPMKPSIDETVGLTSPGNWTIGSSMLCKACNDKQQPPPEAVCSWTDNGTMYYLQKRQVPKEDLEPEGNFLIGRLADYEGPFRSVWSLSPNVFIKVKPWTKDLTTEATTIRWVNKHVPSLPTEDVIYDWIDTKWFRTVMISRRVPGVTYQEAWPSLSTQQKLQVADQVAEHLKALGQFTSDYIETVAGTGLAGKHSLGVAEALSPTKLRVLPRVSRKDHIDYMTRLDSGITPLCADEPLVLQHNDVNPTNFLITKPSSPQEIPKVTGIIDWENIGYKLKWETSTFARQSTSFWVHTDPPHPERNDWGWMLSNACVRAGFPIYLGLIRREARLRYPDYPDTPVEYLYNSTNMPIIGKNGLPPTFGRNQLNCSIIPRIH</sequence>
<dbReference type="Proteomes" id="UP000566819">
    <property type="component" value="Unassembled WGS sequence"/>
</dbReference>
<dbReference type="AlphaFoldDB" id="A0A8H4W2L2"/>
<dbReference type="InterPro" id="IPR002575">
    <property type="entry name" value="Aminoglycoside_PTrfase"/>
</dbReference>
<dbReference type="Gene3D" id="3.90.1200.10">
    <property type="match status" value="1"/>
</dbReference>
<reference evidence="2 3" key="1">
    <citation type="submission" date="2020-03" db="EMBL/GenBank/DDBJ databases">
        <title>Draft Genome Sequence of Cudoniella acicularis.</title>
        <authorList>
            <person name="Buettner E."/>
            <person name="Kellner H."/>
        </authorList>
    </citation>
    <scope>NUCLEOTIDE SEQUENCE [LARGE SCALE GENOMIC DNA]</scope>
    <source>
        <strain evidence="2 3">DSM 108380</strain>
    </source>
</reference>
<dbReference type="SUPFAM" id="SSF56112">
    <property type="entry name" value="Protein kinase-like (PK-like)"/>
    <property type="match status" value="1"/>
</dbReference>
<comment type="caution">
    <text evidence="2">The sequence shown here is derived from an EMBL/GenBank/DDBJ whole genome shotgun (WGS) entry which is preliminary data.</text>
</comment>
<accession>A0A8H4W2L2</accession>
<dbReference type="Pfam" id="PF01636">
    <property type="entry name" value="APH"/>
    <property type="match status" value="1"/>
</dbReference>